<dbReference type="GO" id="GO:0030719">
    <property type="term" value="P:P granule organization"/>
    <property type="evidence" value="ECO:0007669"/>
    <property type="project" value="TreeGrafter"/>
</dbReference>
<dbReference type="InterPro" id="IPR002999">
    <property type="entry name" value="Tudor"/>
</dbReference>
<sequence>MADHLPETTVLTPKQVADFVARIGKLVSHKRQGLWSSAVPKLYLEQYHEPVPKNWLEIIKNSEAAEFVCVAGFSCRFCILYPRTSAPASSQPGAVETSAVQEKLLLPSGNNWDVYVTSAVNAAQVYIRLLSTADEYTAFTEKLTKYYASFSHPAYEPVVSGLYATNIEGRWTRVKVRQVQGEMAEVFLVDRGDVENVPRLALQKMDPNFLRYPFQVVRCRLADLEDLKDDEELTELIKKLLVGRCLLAVVKDRKPQVTATFYNKSSGDVNLNALLVKSLPAVQLPETEQMRSVRLSHIDQEMCLYVQLQCTRMNYVTRRMEMIGSRIRNDNHQPAEILRKSKLYACRKEGVGAFYRALLLSGVRTENDKVLVRLVDTGEETLVYAAELFELVVFGETVVSFPHQAIGCRLADVAPDFWTPKTISRLKEMIPVGIYVLLKVVTPGKNGSEPLVSMFKRIGSSHELISVNATLTLSSEFSRPVEKKSKRTFRWPPAARAVLQKAAQGKSAEENKKLPMTNLGAEKADMPATEVATNGAAENRFLADLTMMLMREPKGDGPDNCSSSSQLPPMLDDESWPGKPLPVLELPTPVYSLDVKVTDAANPHNFVFQLWDKRAGLKVLMSEMQSFYAKEGCRTFPRGLPELLLRKGHYYAGYHSDQTWYRVLVQKIQRPLVASVYFVDYGCYGMMVPSEMQPLWKQFRRLPVQAIRASLARVAPLQKEWSPRECITFREIVNGKVFVARVLSTSPDTATGIDGAEHLVMDLVDTAHEGGIYIEQVFAQRRALL</sequence>
<evidence type="ECO:0000259" key="1">
    <source>
        <dbReference type="SMART" id="SM00333"/>
    </source>
</evidence>
<feature type="domain" description="Tudor" evidence="1">
    <location>
        <begin position="155"/>
        <end position="210"/>
    </location>
</feature>
<dbReference type="EMBL" id="GFPF01012931">
    <property type="protein sequence ID" value="MAA24077.1"/>
    <property type="molecule type" value="Transcribed_RNA"/>
</dbReference>
<dbReference type="SUPFAM" id="SSF63748">
    <property type="entry name" value="Tudor/PWWP/MBT"/>
    <property type="match status" value="3"/>
</dbReference>
<accession>A0A224Z2N8</accession>
<dbReference type="InterPro" id="IPR041966">
    <property type="entry name" value="LOTUS-like"/>
</dbReference>
<dbReference type="InterPro" id="IPR035437">
    <property type="entry name" value="SNase_OB-fold_sf"/>
</dbReference>
<dbReference type="SMART" id="SM00333">
    <property type="entry name" value="TUDOR"/>
    <property type="match status" value="2"/>
</dbReference>
<reference evidence="2" key="1">
    <citation type="journal article" date="2017" name="Parasit. Vectors">
        <title>Sialotranscriptomics of Rhipicephalus zambeziensis reveals intricate expression profiles of secretory proteins and suggests tight temporal transcriptional regulation during blood-feeding.</title>
        <authorList>
            <person name="de Castro M.H."/>
            <person name="de Klerk D."/>
            <person name="Pienaar R."/>
            <person name="Rees D.J.G."/>
            <person name="Mans B.J."/>
        </authorList>
    </citation>
    <scope>NUCLEOTIDE SEQUENCE</scope>
    <source>
        <tissue evidence="2">Salivary glands</tissue>
    </source>
</reference>
<dbReference type="GO" id="GO:0043186">
    <property type="term" value="C:P granule"/>
    <property type="evidence" value="ECO:0007669"/>
    <property type="project" value="TreeGrafter"/>
</dbReference>
<protein>
    <submittedName>
        <fullName evidence="2">Tudor domain-containing protein 1/4/6/7</fullName>
    </submittedName>
</protein>
<dbReference type="PANTHER" id="PTHR22948:SF14">
    <property type="entry name" value="TUDOR DOMAIN-CONTAINING PROTEIN 7"/>
    <property type="match status" value="1"/>
</dbReference>
<dbReference type="PANTHER" id="PTHR22948">
    <property type="entry name" value="TUDOR DOMAIN CONTAINING PROTEIN"/>
    <property type="match status" value="1"/>
</dbReference>
<dbReference type="GO" id="GO:0007283">
    <property type="term" value="P:spermatogenesis"/>
    <property type="evidence" value="ECO:0007669"/>
    <property type="project" value="TreeGrafter"/>
</dbReference>
<evidence type="ECO:0000313" key="2">
    <source>
        <dbReference type="EMBL" id="MAA24077.1"/>
    </source>
</evidence>
<dbReference type="Gene3D" id="2.30.30.140">
    <property type="match status" value="3"/>
</dbReference>
<dbReference type="AlphaFoldDB" id="A0A224Z2N8"/>
<dbReference type="Gene3D" id="2.40.50.90">
    <property type="match status" value="3"/>
</dbReference>
<dbReference type="InterPro" id="IPR050621">
    <property type="entry name" value="Tudor_domain_containing"/>
</dbReference>
<dbReference type="Pfam" id="PF00567">
    <property type="entry name" value="TUDOR"/>
    <property type="match status" value="3"/>
</dbReference>
<proteinExistence type="predicted"/>
<feature type="domain" description="Tudor" evidence="1">
    <location>
        <begin position="643"/>
        <end position="700"/>
    </location>
</feature>
<organism evidence="2">
    <name type="scientific">Rhipicephalus zambeziensis</name>
    <dbReference type="NCBI Taxonomy" id="60191"/>
    <lineage>
        <taxon>Eukaryota</taxon>
        <taxon>Metazoa</taxon>
        <taxon>Ecdysozoa</taxon>
        <taxon>Arthropoda</taxon>
        <taxon>Chelicerata</taxon>
        <taxon>Arachnida</taxon>
        <taxon>Acari</taxon>
        <taxon>Parasitiformes</taxon>
        <taxon>Ixodida</taxon>
        <taxon>Ixodoidea</taxon>
        <taxon>Ixodidae</taxon>
        <taxon>Rhipicephalinae</taxon>
        <taxon>Rhipicephalus</taxon>
        <taxon>Rhipicephalus</taxon>
    </lineage>
</organism>
<name>A0A224Z2N8_9ACAR</name>
<dbReference type="GO" id="GO:0034587">
    <property type="term" value="P:piRNA processing"/>
    <property type="evidence" value="ECO:0007669"/>
    <property type="project" value="TreeGrafter"/>
</dbReference>
<dbReference type="Gene3D" id="3.30.420.610">
    <property type="entry name" value="LOTUS domain-like"/>
    <property type="match status" value="1"/>
</dbReference>